<feature type="transmembrane region" description="Helical" evidence="1">
    <location>
        <begin position="21"/>
        <end position="42"/>
    </location>
</feature>
<evidence type="ECO:0000256" key="1">
    <source>
        <dbReference type="SAM" id="Phobius"/>
    </source>
</evidence>
<comment type="caution">
    <text evidence="3">The sequence shown here is derived from an EMBL/GenBank/DDBJ whole genome shotgun (WGS) entry which is preliminary data.</text>
</comment>
<organism evidence="3 4">
    <name type="scientific">Candidatus Faeciplasma avium</name>
    <dbReference type="NCBI Taxonomy" id="2840798"/>
    <lineage>
        <taxon>Bacteria</taxon>
        <taxon>Bacillati</taxon>
        <taxon>Bacillota</taxon>
        <taxon>Clostridia</taxon>
        <taxon>Eubacteriales</taxon>
        <taxon>Oscillospiraceae</taxon>
        <taxon>Oscillospiraceae incertae sedis</taxon>
        <taxon>Candidatus Faeciplasma</taxon>
    </lineage>
</organism>
<sequence>MEKRQKNASRRSGRSQRSRKIGRPIPVLYHAYVLISVLAMRFRGVRISFDRSGLAGIRGPALLVCPHISMKDHVIVAYSLFPKRPTFVLSEHFISKPFLGWPLKKLARVITKKMFCADAGTILNILRAKKEDNIIVLFPEGRLNAAAHSQPVTEGSAALVKKLGVDVYTVAGNGSALVYPKWGERPRKGEITVTTARLASADEISGMSERDISEMLDRAIYHDDEKACLGKSYKCRDTSRGLDGILYKCPVCNKEFSLYAGGCEIGCTECGFKTRLGYDYLFESGPIKSVNGWFYWQKESLDMNEVLEDDVTLGAVGKKGVMDFNAGSGHIVMTRERTVLDGELFGSRLHYELATPRIGGTPYTPMREFDIYCDKRLIYITPQDRRRIMKYVHMVDRTADELRGS</sequence>
<evidence type="ECO:0000313" key="3">
    <source>
        <dbReference type="EMBL" id="HIV10944.1"/>
    </source>
</evidence>
<keyword evidence="1" id="KW-0812">Transmembrane</keyword>
<dbReference type="Pfam" id="PF01553">
    <property type="entry name" value="Acyltransferase"/>
    <property type="match status" value="1"/>
</dbReference>
<dbReference type="SMART" id="SM00563">
    <property type="entry name" value="PlsC"/>
    <property type="match status" value="1"/>
</dbReference>
<feature type="domain" description="Phospholipid/glycerol acyltransferase" evidence="2">
    <location>
        <begin position="61"/>
        <end position="175"/>
    </location>
</feature>
<evidence type="ECO:0000313" key="4">
    <source>
        <dbReference type="Proteomes" id="UP000823960"/>
    </source>
</evidence>
<accession>A0A9D1NRS9</accession>
<name>A0A9D1NRS9_9FIRM</name>
<dbReference type="GO" id="GO:0016746">
    <property type="term" value="F:acyltransferase activity"/>
    <property type="evidence" value="ECO:0007669"/>
    <property type="project" value="UniProtKB-KW"/>
</dbReference>
<dbReference type="CDD" id="cd07989">
    <property type="entry name" value="LPLAT_AGPAT-like"/>
    <property type="match status" value="1"/>
</dbReference>
<keyword evidence="3" id="KW-0808">Transferase</keyword>
<dbReference type="AlphaFoldDB" id="A0A9D1NRS9"/>
<dbReference type="Proteomes" id="UP000823960">
    <property type="component" value="Unassembled WGS sequence"/>
</dbReference>
<proteinExistence type="predicted"/>
<keyword evidence="1" id="KW-0472">Membrane</keyword>
<gene>
    <name evidence="3" type="ORF">IAD28_04560</name>
</gene>
<evidence type="ECO:0000259" key="2">
    <source>
        <dbReference type="SMART" id="SM00563"/>
    </source>
</evidence>
<protein>
    <submittedName>
        <fullName evidence="3">1-acyl-sn-glycerol-3-phosphate acyltransferase</fullName>
    </submittedName>
</protein>
<dbReference type="InterPro" id="IPR002123">
    <property type="entry name" value="Plipid/glycerol_acylTrfase"/>
</dbReference>
<dbReference type="EMBL" id="DVOL01000062">
    <property type="protein sequence ID" value="HIV10944.1"/>
    <property type="molecule type" value="Genomic_DNA"/>
</dbReference>
<reference evidence="3" key="1">
    <citation type="submission" date="2020-10" db="EMBL/GenBank/DDBJ databases">
        <authorList>
            <person name="Gilroy R."/>
        </authorList>
    </citation>
    <scope>NUCLEOTIDE SEQUENCE</scope>
    <source>
        <strain evidence="3">1370</strain>
    </source>
</reference>
<keyword evidence="1" id="KW-1133">Transmembrane helix</keyword>
<reference evidence="3" key="2">
    <citation type="journal article" date="2021" name="PeerJ">
        <title>Extensive microbial diversity within the chicken gut microbiome revealed by metagenomics and culture.</title>
        <authorList>
            <person name="Gilroy R."/>
            <person name="Ravi A."/>
            <person name="Getino M."/>
            <person name="Pursley I."/>
            <person name="Horton D.L."/>
            <person name="Alikhan N.F."/>
            <person name="Baker D."/>
            <person name="Gharbi K."/>
            <person name="Hall N."/>
            <person name="Watson M."/>
            <person name="Adriaenssens E.M."/>
            <person name="Foster-Nyarko E."/>
            <person name="Jarju S."/>
            <person name="Secka A."/>
            <person name="Antonio M."/>
            <person name="Oren A."/>
            <person name="Chaudhuri R.R."/>
            <person name="La Ragione R."/>
            <person name="Hildebrand F."/>
            <person name="Pallen M.J."/>
        </authorList>
    </citation>
    <scope>NUCLEOTIDE SEQUENCE</scope>
    <source>
        <strain evidence="3">1370</strain>
    </source>
</reference>
<keyword evidence="3" id="KW-0012">Acyltransferase</keyword>
<dbReference type="SUPFAM" id="SSF69593">
    <property type="entry name" value="Glycerol-3-phosphate (1)-acyltransferase"/>
    <property type="match status" value="1"/>
</dbReference>